<dbReference type="InterPro" id="IPR004360">
    <property type="entry name" value="Glyas_Fos-R_dOase_dom"/>
</dbReference>
<reference evidence="3" key="1">
    <citation type="journal article" date="2019" name="Int. J. Syst. Evol. Microbiol.">
        <title>The Global Catalogue of Microorganisms (GCM) 10K type strain sequencing project: providing services to taxonomists for standard genome sequencing and annotation.</title>
        <authorList>
            <consortium name="The Broad Institute Genomics Platform"/>
            <consortium name="The Broad Institute Genome Sequencing Center for Infectious Disease"/>
            <person name="Wu L."/>
            <person name="Ma J."/>
        </authorList>
    </citation>
    <scope>NUCLEOTIDE SEQUENCE [LARGE SCALE GENOMIC DNA]</scope>
    <source>
        <strain evidence="3">CGMCC 1.15111</strain>
    </source>
</reference>
<gene>
    <name evidence="2" type="ORF">GCM10011340_13040</name>
</gene>
<dbReference type="RefSeq" id="WP_189629426.1">
    <property type="nucleotide sequence ID" value="NZ_BNAG01000002.1"/>
</dbReference>
<dbReference type="Proteomes" id="UP000658258">
    <property type="component" value="Unassembled WGS sequence"/>
</dbReference>
<proteinExistence type="predicted"/>
<dbReference type="InterPro" id="IPR029068">
    <property type="entry name" value="Glyas_Bleomycin-R_OHBP_Dase"/>
</dbReference>
<dbReference type="PANTHER" id="PTHR33993:SF14">
    <property type="entry name" value="GB|AAF24581.1"/>
    <property type="match status" value="1"/>
</dbReference>
<dbReference type="InterPro" id="IPR037523">
    <property type="entry name" value="VOC_core"/>
</dbReference>
<feature type="domain" description="VOC" evidence="1">
    <location>
        <begin position="7"/>
        <end position="122"/>
    </location>
</feature>
<dbReference type="PANTHER" id="PTHR33993">
    <property type="entry name" value="GLYOXALASE-RELATED"/>
    <property type="match status" value="1"/>
</dbReference>
<organism evidence="2 3">
    <name type="scientific">Roseivirga thermotolerans</name>
    <dbReference type="NCBI Taxonomy" id="1758176"/>
    <lineage>
        <taxon>Bacteria</taxon>
        <taxon>Pseudomonadati</taxon>
        <taxon>Bacteroidota</taxon>
        <taxon>Cytophagia</taxon>
        <taxon>Cytophagales</taxon>
        <taxon>Roseivirgaceae</taxon>
        <taxon>Roseivirga</taxon>
    </lineage>
</organism>
<dbReference type="CDD" id="cd07247">
    <property type="entry name" value="SgaA_N_like"/>
    <property type="match status" value="1"/>
</dbReference>
<protein>
    <recommendedName>
        <fullName evidence="1">VOC domain-containing protein</fullName>
    </recommendedName>
</protein>
<dbReference type="SUPFAM" id="SSF54593">
    <property type="entry name" value="Glyoxalase/Bleomycin resistance protein/Dihydroxybiphenyl dioxygenase"/>
    <property type="match status" value="1"/>
</dbReference>
<dbReference type="Pfam" id="PF00903">
    <property type="entry name" value="Glyoxalase"/>
    <property type="match status" value="1"/>
</dbReference>
<accession>A0ABQ3I6K2</accession>
<sequence>MNKKAGHIGWFDLTVENAEEVKDFYAKVVGWEPQPVSMGDYNDYNMTLDGEPKTGICHKKGPNAHIPSQWMLYINVENIDESTKAVASNGGQLLTEVKHMPGYGKYCFIKDPAGAVFALFEHEEQ</sequence>
<name>A0ABQ3I6K2_9BACT</name>
<dbReference type="InterPro" id="IPR052164">
    <property type="entry name" value="Anthracycline_SecMetBiosynth"/>
</dbReference>
<dbReference type="Gene3D" id="3.10.180.10">
    <property type="entry name" value="2,3-Dihydroxybiphenyl 1,2-Dioxygenase, domain 1"/>
    <property type="match status" value="1"/>
</dbReference>
<evidence type="ECO:0000313" key="3">
    <source>
        <dbReference type="Proteomes" id="UP000658258"/>
    </source>
</evidence>
<dbReference type="PROSITE" id="PS51819">
    <property type="entry name" value="VOC"/>
    <property type="match status" value="1"/>
</dbReference>
<evidence type="ECO:0000259" key="1">
    <source>
        <dbReference type="PROSITE" id="PS51819"/>
    </source>
</evidence>
<dbReference type="EMBL" id="BNAG01000002">
    <property type="protein sequence ID" value="GHE59726.1"/>
    <property type="molecule type" value="Genomic_DNA"/>
</dbReference>
<keyword evidence="3" id="KW-1185">Reference proteome</keyword>
<evidence type="ECO:0000313" key="2">
    <source>
        <dbReference type="EMBL" id="GHE59726.1"/>
    </source>
</evidence>
<comment type="caution">
    <text evidence="2">The sequence shown here is derived from an EMBL/GenBank/DDBJ whole genome shotgun (WGS) entry which is preliminary data.</text>
</comment>